<accession>D2IZB9</accession>
<evidence type="ECO:0000313" key="1">
    <source>
        <dbReference type="EMBL" id="ACZ63896.1"/>
    </source>
</evidence>
<organism evidence="1 2">
    <name type="scientific">Enterococcus phage phiFL1C</name>
    <dbReference type="NCBI Taxonomy" id="673834"/>
    <lineage>
        <taxon>Viruses</taxon>
        <taxon>Duplodnaviria</taxon>
        <taxon>Heunggongvirae</taxon>
        <taxon>Uroviricota</taxon>
        <taxon>Caudoviricetes</taxon>
        <taxon>Phifelvirus</taxon>
        <taxon>Phifelvirus FL1</taxon>
    </lineage>
</organism>
<sequence length="58" mass="6536">MCFRNFYSAIDFSLFFPANPANVPTPPVKIAPPVALPTEKLLRLFCINSTFILRHLGQ</sequence>
<dbReference type="EMBL" id="GQ478083">
    <property type="protein sequence ID" value="ACZ63896.1"/>
    <property type="molecule type" value="Genomic_DNA"/>
</dbReference>
<proteinExistence type="predicted"/>
<protein>
    <submittedName>
        <fullName evidence="1">Uncharacterized protein gp73</fullName>
    </submittedName>
</protein>
<name>D2IZB9_9CAUD</name>
<gene>
    <name evidence="1" type="primary">gp73</name>
</gene>
<reference evidence="1 2" key="1">
    <citation type="journal article" date="2010" name="J. Bacteriol.">
        <title>Comparative genomics and transduction potential of Enterococcus faecalis temperate bacteriophages.</title>
        <authorList>
            <person name="Yasmin A."/>
            <person name="Kenny J.G."/>
            <person name="Shankar J."/>
            <person name="Darby A.C."/>
            <person name="Hall N."/>
            <person name="Edwards C."/>
            <person name="Horsburgh M.J."/>
        </authorList>
    </citation>
    <scope>NUCLEOTIDE SEQUENCE</scope>
    <source>
        <strain evidence="1">PhiFL1C</strain>
    </source>
</reference>
<evidence type="ECO:0000313" key="2">
    <source>
        <dbReference type="Proteomes" id="UP000000635"/>
    </source>
</evidence>
<dbReference type="Proteomes" id="UP000000635">
    <property type="component" value="Segment"/>
</dbReference>